<accession>A0ABT9BKE7</accession>
<feature type="chain" id="PRO_5046706056" evidence="1">
    <location>
        <begin position="24"/>
        <end position="151"/>
    </location>
</feature>
<gene>
    <name evidence="2" type="ORF">Q5H93_20415</name>
</gene>
<dbReference type="Gene3D" id="2.60.40.1120">
    <property type="entry name" value="Carboxypeptidase-like, regulatory domain"/>
    <property type="match status" value="1"/>
</dbReference>
<dbReference type="SUPFAM" id="SSF49464">
    <property type="entry name" value="Carboxypeptidase regulatory domain-like"/>
    <property type="match status" value="1"/>
</dbReference>
<keyword evidence="1" id="KW-0732">Signal</keyword>
<evidence type="ECO:0000256" key="1">
    <source>
        <dbReference type="SAM" id="SignalP"/>
    </source>
</evidence>
<dbReference type="InterPro" id="IPR008969">
    <property type="entry name" value="CarboxyPept-like_regulatory"/>
</dbReference>
<feature type="signal peptide" evidence="1">
    <location>
        <begin position="1"/>
        <end position="23"/>
    </location>
</feature>
<dbReference type="EMBL" id="JAUQSY010000016">
    <property type="protein sequence ID" value="MDO7877121.1"/>
    <property type="molecule type" value="Genomic_DNA"/>
</dbReference>
<dbReference type="Proteomes" id="UP001176429">
    <property type="component" value="Unassembled WGS sequence"/>
</dbReference>
<keyword evidence="3" id="KW-1185">Reference proteome</keyword>
<dbReference type="RefSeq" id="WP_305008540.1">
    <property type="nucleotide sequence ID" value="NZ_JAUQSY010000016.1"/>
</dbReference>
<proteinExistence type="predicted"/>
<comment type="caution">
    <text evidence="2">The sequence shown here is derived from an EMBL/GenBank/DDBJ whole genome shotgun (WGS) entry which is preliminary data.</text>
</comment>
<reference evidence="2" key="1">
    <citation type="submission" date="2023-07" db="EMBL/GenBank/DDBJ databases">
        <authorList>
            <person name="Kim M.K."/>
        </authorList>
    </citation>
    <scope>NUCLEOTIDE SEQUENCE</scope>
    <source>
        <strain evidence="2">ASUV-10-1</strain>
    </source>
</reference>
<sequence length="151" mass="15899">MLHTSTLLGAVLLSFGLTTAVLAQPNTHTIPTPARSHAKAADGHTISLRGQIVGPEGPLPGAIVALKGGTHSAITNSNGMFLLNVPAGAPLPAIVSFAGFEDEEITIDPNTQDATLRLTTAHPIKVKRKQSLKAYMKTAHKQARRESRALK</sequence>
<evidence type="ECO:0000313" key="3">
    <source>
        <dbReference type="Proteomes" id="UP001176429"/>
    </source>
</evidence>
<dbReference type="Pfam" id="PF13715">
    <property type="entry name" value="CarbopepD_reg_2"/>
    <property type="match status" value="1"/>
</dbReference>
<evidence type="ECO:0000313" key="2">
    <source>
        <dbReference type="EMBL" id="MDO7877121.1"/>
    </source>
</evidence>
<organism evidence="2 3">
    <name type="scientific">Hymenobacter aranciens</name>
    <dbReference type="NCBI Taxonomy" id="3063996"/>
    <lineage>
        <taxon>Bacteria</taxon>
        <taxon>Pseudomonadati</taxon>
        <taxon>Bacteroidota</taxon>
        <taxon>Cytophagia</taxon>
        <taxon>Cytophagales</taxon>
        <taxon>Hymenobacteraceae</taxon>
        <taxon>Hymenobacter</taxon>
    </lineage>
</organism>
<protein>
    <submittedName>
        <fullName evidence="2">Carboxypeptidase-like regulatory domain-containing protein</fullName>
    </submittedName>
</protein>
<name>A0ABT9BKE7_9BACT</name>